<comment type="caution">
    <text evidence="2">The sequence shown here is derived from an EMBL/GenBank/DDBJ whole genome shotgun (WGS) entry which is preliminary data.</text>
</comment>
<evidence type="ECO:0000313" key="2">
    <source>
        <dbReference type="EMBL" id="KAK7798178.1"/>
    </source>
</evidence>
<gene>
    <name evidence="2" type="ORF">U0070_012307</name>
</gene>
<protein>
    <submittedName>
        <fullName evidence="2">Uncharacterized protein</fullName>
    </submittedName>
</protein>
<accession>A0AAW0H6H1</accession>
<dbReference type="AlphaFoldDB" id="A0AAW0H6H1"/>
<organism evidence="2 3">
    <name type="scientific">Myodes glareolus</name>
    <name type="common">Bank vole</name>
    <name type="synonym">Clethrionomys glareolus</name>
    <dbReference type="NCBI Taxonomy" id="447135"/>
    <lineage>
        <taxon>Eukaryota</taxon>
        <taxon>Metazoa</taxon>
        <taxon>Chordata</taxon>
        <taxon>Craniata</taxon>
        <taxon>Vertebrata</taxon>
        <taxon>Euteleostomi</taxon>
        <taxon>Mammalia</taxon>
        <taxon>Eutheria</taxon>
        <taxon>Euarchontoglires</taxon>
        <taxon>Glires</taxon>
        <taxon>Rodentia</taxon>
        <taxon>Myomorpha</taxon>
        <taxon>Muroidea</taxon>
        <taxon>Cricetidae</taxon>
        <taxon>Arvicolinae</taxon>
        <taxon>Myodes</taxon>
    </lineage>
</organism>
<dbReference type="EMBL" id="JBBHLL010000722">
    <property type="protein sequence ID" value="KAK7798178.1"/>
    <property type="molecule type" value="Genomic_DNA"/>
</dbReference>
<feature type="region of interest" description="Disordered" evidence="1">
    <location>
        <begin position="1"/>
        <end position="31"/>
    </location>
</feature>
<keyword evidence="3" id="KW-1185">Reference proteome</keyword>
<dbReference type="Proteomes" id="UP001488838">
    <property type="component" value="Unassembled WGS sequence"/>
</dbReference>
<sequence length="31" mass="3189">MEIQGSQRGTGARGPGKEKPIMTSALSIVGM</sequence>
<name>A0AAW0H6H1_MYOGA</name>
<proteinExistence type="predicted"/>
<evidence type="ECO:0000313" key="3">
    <source>
        <dbReference type="Proteomes" id="UP001488838"/>
    </source>
</evidence>
<evidence type="ECO:0000256" key="1">
    <source>
        <dbReference type="SAM" id="MobiDB-lite"/>
    </source>
</evidence>
<reference evidence="2 3" key="1">
    <citation type="journal article" date="2023" name="bioRxiv">
        <title>Conserved and derived expression patterns and positive selection on dental genes reveal complex evolutionary context of ever-growing rodent molars.</title>
        <authorList>
            <person name="Calamari Z.T."/>
            <person name="Song A."/>
            <person name="Cohen E."/>
            <person name="Akter M."/>
            <person name="Roy R.D."/>
            <person name="Hallikas O."/>
            <person name="Christensen M.M."/>
            <person name="Li P."/>
            <person name="Marangoni P."/>
            <person name="Jernvall J."/>
            <person name="Klein O.D."/>
        </authorList>
    </citation>
    <scope>NUCLEOTIDE SEQUENCE [LARGE SCALE GENOMIC DNA]</scope>
    <source>
        <strain evidence="2">V071</strain>
    </source>
</reference>